<organism evidence="1">
    <name type="scientific">bioreactor metagenome</name>
    <dbReference type="NCBI Taxonomy" id="1076179"/>
    <lineage>
        <taxon>unclassified sequences</taxon>
        <taxon>metagenomes</taxon>
        <taxon>ecological metagenomes</taxon>
    </lineage>
</organism>
<dbReference type="EMBL" id="VSSQ01000512">
    <property type="protein sequence ID" value="MPL96481.1"/>
    <property type="molecule type" value="Genomic_DNA"/>
</dbReference>
<evidence type="ECO:0000313" key="1">
    <source>
        <dbReference type="EMBL" id="MPL96481.1"/>
    </source>
</evidence>
<dbReference type="AlphaFoldDB" id="A0A644VYI5"/>
<gene>
    <name evidence="1" type="ORF">SDC9_42662</name>
</gene>
<proteinExistence type="predicted"/>
<comment type="caution">
    <text evidence="1">The sequence shown here is derived from an EMBL/GenBank/DDBJ whole genome shotgun (WGS) entry which is preliminary data.</text>
</comment>
<accession>A0A644VYI5</accession>
<reference evidence="1" key="1">
    <citation type="submission" date="2019-08" db="EMBL/GenBank/DDBJ databases">
        <authorList>
            <person name="Kucharzyk K."/>
            <person name="Murdoch R.W."/>
            <person name="Higgins S."/>
            <person name="Loffler F."/>
        </authorList>
    </citation>
    <scope>NUCLEOTIDE SEQUENCE</scope>
</reference>
<sequence>MNRRKEKRSLLCYLRFLQYSVLPETVKPDLMILQLLQFPLQERLLFVPEHLLLDLKAWCKYDREPLAQIAERRGLSHQKEMRMFEIWGLHRVRLNRI</sequence>
<name>A0A644VYI5_9ZZZZ</name>
<protein>
    <submittedName>
        <fullName evidence="1">Uncharacterized protein</fullName>
    </submittedName>
</protein>